<evidence type="ECO:0000256" key="4">
    <source>
        <dbReference type="SAM" id="Phobius"/>
    </source>
</evidence>
<name>A0A812GH01_9DINO</name>
<dbReference type="PANTHER" id="PTHR31234">
    <property type="entry name" value="LATE EMBRYOGENESIS ABUNDANT (LEA) HYDROXYPROLINE-RICH GLYCOPROTEIN FAMILY"/>
    <property type="match status" value="1"/>
</dbReference>
<evidence type="ECO:0008006" key="7">
    <source>
        <dbReference type="Google" id="ProtNLM"/>
    </source>
</evidence>
<reference evidence="5" key="1">
    <citation type="submission" date="2021-02" db="EMBL/GenBank/DDBJ databases">
        <authorList>
            <person name="Dougan E. K."/>
            <person name="Rhodes N."/>
            <person name="Thang M."/>
            <person name="Chan C."/>
        </authorList>
    </citation>
    <scope>NUCLEOTIDE SEQUENCE</scope>
</reference>
<sequence>MSKSGILSTRSVRSVRSHRSHETCESAIHGVVASDASEVNSQAQVQIVISEIDEFDDIAREPSLHIPGRNDTVPARPACVKIDSDPAPPPPDFETFETEAAETDKAISIGTQKLTQKSKKASTRDRCPGCRRFLWAKCWQDPRWRKCGLITAALVWVVVIALAISLGLLWPRDPSWRLTSLQMDVDALMSLVTAASSGPSVIETAVVPDQVFRAEVEVNNPNLVGAESQAGQFHFIFEGRNVGAGMTGPATIPPQSVATVVAEGALQVDKDLLHAMASELSADSPTVPTLNFEILAESDFQSIFGMELHYQMHCKIDFSIPDLMMSDTRARAVTGRECKHTVNF</sequence>
<keyword evidence="2 4" id="KW-0472">Membrane</keyword>
<dbReference type="GO" id="GO:0016020">
    <property type="term" value="C:membrane"/>
    <property type="evidence" value="ECO:0007669"/>
    <property type="project" value="UniProtKB-SubCell"/>
</dbReference>
<feature type="transmembrane region" description="Helical" evidence="4">
    <location>
        <begin position="147"/>
        <end position="170"/>
    </location>
</feature>
<comment type="caution">
    <text evidence="5">The sequence shown here is derived from an EMBL/GenBank/DDBJ whole genome shotgun (WGS) entry which is preliminary data.</text>
</comment>
<evidence type="ECO:0000256" key="2">
    <source>
        <dbReference type="ARBA" id="ARBA00023136"/>
    </source>
</evidence>
<gene>
    <name evidence="5" type="ORF">SNAT2548_LOCUS810</name>
</gene>
<comment type="subcellular location">
    <subcellularLocation>
        <location evidence="1">Membrane</location>
    </subcellularLocation>
</comment>
<accession>A0A812GH01</accession>
<keyword evidence="4" id="KW-0812">Transmembrane</keyword>
<dbReference type="PANTHER" id="PTHR31234:SF2">
    <property type="entry name" value="OS05G0199100 PROTEIN"/>
    <property type="match status" value="1"/>
</dbReference>
<dbReference type="Proteomes" id="UP000604046">
    <property type="component" value="Unassembled WGS sequence"/>
</dbReference>
<keyword evidence="6" id="KW-1185">Reference proteome</keyword>
<proteinExistence type="predicted"/>
<dbReference type="AlphaFoldDB" id="A0A812GH01"/>
<organism evidence="5 6">
    <name type="scientific">Symbiodinium natans</name>
    <dbReference type="NCBI Taxonomy" id="878477"/>
    <lineage>
        <taxon>Eukaryota</taxon>
        <taxon>Sar</taxon>
        <taxon>Alveolata</taxon>
        <taxon>Dinophyceae</taxon>
        <taxon>Suessiales</taxon>
        <taxon>Symbiodiniaceae</taxon>
        <taxon>Symbiodinium</taxon>
    </lineage>
</organism>
<dbReference type="InterPro" id="IPR044839">
    <property type="entry name" value="NDR1-like"/>
</dbReference>
<keyword evidence="4" id="KW-1133">Transmembrane helix</keyword>
<dbReference type="GO" id="GO:0098542">
    <property type="term" value="P:defense response to other organism"/>
    <property type="evidence" value="ECO:0007669"/>
    <property type="project" value="InterPro"/>
</dbReference>
<dbReference type="EMBL" id="CAJNDS010000039">
    <property type="protein sequence ID" value="CAE6930023.1"/>
    <property type="molecule type" value="Genomic_DNA"/>
</dbReference>
<feature type="region of interest" description="Disordered" evidence="3">
    <location>
        <begin position="1"/>
        <end position="23"/>
    </location>
</feature>
<evidence type="ECO:0000256" key="3">
    <source>
        <dbReference type="SAM" id="MobiDB-lite"/>
    </source>
</evidence>
<evidence type="ECO:0000256" key="1">
    <source>
        <dbReference type="ARBA" id="ARBA00004370"/>
    </source>
</evidence>
<protein>
    <recommendedName>
        <fullName evidence="7">Late embryogenesis abundant protein LEA-2 subgroup domain-containing protein</fullName>
    </recommendedName>
</protein>
<evidence type="ECO:0000313" key="6">
    <source>
        <dbReference type="Proteomes" id="UP000604046"/>
    </source>
</evidence>
<dbReference type="OrthoDB" id="423723at2759"/>
<evidence type="ECO:0000313" key="5">
    <source>
        <dbReference type="EMBL" id="CAE6930023.1"/>
    </source>
</evidence>